<dbReference type="SUPFAM" id="SSF52821">
    <property type="entry name" value="Rhodanese/Cell cycle control phosphatase"/>
    <property type="match status" value="1"/>
</dbReference>
<evidence type="ECO:0000313" key="4">
    <source>
        <dbReference type="Proteomes" id="UP000472267"/>
    </source>
</evidence>
<dbReference type="Gene3D" id="3.90.190.10">
    <property type="entry name" value="Protein tyrosine phosphatase superfamily"/>
    <property type="match status" value="1"/>
</dbReference>
<reference evidence="3" key="1">
    <citation type="submission" date="2019-06" db="EMBL/GenBank/DDBJ databases">
        <authorList>
            <consortium name="Wellcome Sanger Institute Data Sharing"/>
        </authorList>
    </citation>
    <scope>NUCLEOTIDE SEQUENCE [LARGE SCALE GENOMIC DNA]</scope>
</reference>
<dbReference type="InParanoid" id="A0A672GKN0"/>
<dbReference type="InterPro" id="IPR020422">
    <property type="entry name" value="TYR_PHOSPHATASE_DUAL_dom"/>
</dbReference>
<dbReference type="InterPro" id="IPR053272">
    <property type="entry name" value="STY_interacting-like"/>
</dbReference>
<dbReference type="PANTHER" id="PTHR46659:SF1">
    <property type="entry name" value="SERINE_THREONINE_TYROSINE-INTERACTING-LIKE PROTEIN 1"/>
    <property type="match status" value="1"/>
</dbReference>
<dbReference type="AlphaFoldDB" id="A0A672GKN0"/>
<organism evidence="3 4">
    <name type="scientific">Salarias fasciatus</name>
    <name type="common">Jewelled blenny</name>
    <name type="synonym">Blennius fasciatus</name>
    <dbReference type="NCBI Taxonomy" id="181472"/>
    <lineage>
        <taxon>Eukaryota</taxon>
        <taxon>Metazoa</taxon>
        <taxon>Chordata</taxon>
        <taxon>Craniata</taxon>
        <taxon>Vertebrata</taxon>
        <taxon>Euteleostomi</taxon>
        <taxon>Actinopterygii</taxon>
        <taxon>Neopterygii</taxon>
        <taxon>Teleostei</taxon>
        <taxon>Neoteleostei</taxon>
        <taxon>Acanthomorphata</taxon>
        <taxon>Ovalentaria</taxon>
        <taxon>Blenniimorphae</taxon>
        <taxon>Blenniiformes</taxon>
        <taxon>Blennioidei</taxon>
        <taxon>Blenniidae</taxon>
        <taxon>Salariinae</taxon>
        <taxon>Salarias</taxon>
    </lineage>
</organism>
<name>A0A672GKN0_SALFA</name>
<evidence type="ECO:0000259" key="1">
    <source>
        <dbReference type="PROSITE" id="PS50054"/>
    </source>
</evidence>
<evidence type="ECO:0000313" key="3">
    <source>
        <dbReference type="Ensembl" id="ENSSFAP00005017505.1"/>
    </source>
</evidence>
<dbReference type="GO" id="GO:0001691">
    <property type="term" value="F:pseudophosphatase activity"/>
    <property type="evidence" value="ECO:0007669"/>
    <property type="project" value="TreeGrafter"/>
</dbReference>
<feature type="domain" description="Rhodanese" evidence="2">
    <location>
        <begin position="70"/>
        <end position="116"/>
    </location>
</feature>
<reference evidence="3" key="2">
    <citation type="submission" date="2025-08" db="UniProtKB">
        <authorList>
            <consortium name="Ensembl"/>
        </authorList>
    </citation>
    <scope>IDENTIFICATION</scope>
</reference>
<dbReference type="GO" id="GO:0062030">
    <property type="term" value="P:negative regulation of stress granule assembly"/>
    <property type="evidence" value="ECO:0007669"/>
    <property type="project" value="TreeGrafter"/>
</dbReference>
<evidence type="ECO:0000259" key="2">
    <source>
        <dbReference type="PROSITE" id="PS50206"/>
    </source>
</evidence>
<proteinExistence type="predicted"/>
<dbReference type="InterPro" id="IPR036873">
    <property type="entry name" value="Rhodanese-like_dom_sf"/>
</dbReference>
<dbReference type="InterPro" id="IPR001763">
    <property type="entry name" value="Rhodanese-like_dom"/>
</dbReference>
<dbReference type="OMA" id="RFCVVYD"/>
<dbReference type="Proteomes" id="UP000472267">
    <property type="component" value="Chromosome 10"/>
</dbReference>
<dbReference type="Pfam" id="PF00782">
    <property type="entry name" value="DSPc"/>
    <property type="match status" value="1"/>
</dbReference>
<dbReference type="PROSITE" id="PS50206">
    <property type="entry name" value="RHODANESE_3"/>
    <property type="match status" value="1"/>
</dbReference>
<dbReference type="GO" id="GO:0004864">
    <property type="term" value="F:protein phosphatase inhibitor activity"/>
    <property type="evidence" value="ECO:0007669"/>
    <property type="project" value="TreeGrafter"/>
</dbReference>
<dbReference type="SMART" id="SM00195">
    <property type="entry name" value="DSPc"/>
    <property type="match status" value="1"/>
</dbReference>
<reference evidence="3" key="3">
    <citation type="submission" date="2025-09" db="UniProtKB">
        <authorList>
            <consortium name="Ensembl"/>
        </authorList>
    </citation>
    <scope>IDENTIFICATION</scope>
</reference>
<sequence length="292" mass="32497">MAAVRLCEPSELYNLLNQRRGGVSRLAEVNYLYLIGNSAPSTGCTGRCSRFDSSPGTLLLPEWVEVDSMQQVVVYDSSSSSVQDGAALCARVLEKMSLNPVLILRGGFQRFSAMYTFLRTEKILYTMTELENLKVYPVEVIPGLLYMGDLSQGRDGSVLRDLKVRAVVHISQSGAPESGFAHGTHAMLNIPLEDSVTSDLYSSFEKICCFIESNLDVGSRVLIVSRLGRSRCSAVAIAFLMHHFKYTLDEAWKSVLKCKPSMRPNSGFLQQLFNWELHIKGTNLTDISQPYF</sequence>
<gene>
    <name evidence="3" type="primary">styxl1</name>
</gene>
<dbReference type="InterPro" id="IPR000340">
    <property type="entry name" value="Dual-sp_phosphatase_cat-dom"/>
</dbReference>
<feature type="domain" description="Tyrosine-protein phosphatase" evidence="1">
    <location>
        <begin position="136"/>
        <end position="281"/>
    </location>
</feature>
<protein>
    <submittedName>
        <fullName evidence="3">Serine/threonine/tyrosine interacting-like 1</fullName>
    </submittedName>
</protein>
<dbReference type="GO" id="GO:2001244">
    <property type="term" value="P:positive regulation of intrinsic apoptotic signaling pathway"/>
    <property type="evidence" value="ECO:0007669"/>
    <property type="project" value="TreeGrafter"/>
</dbReference>
<dbReference type="GO" id="GO:0005739">
    <property type="term" value="C:mitochondrion"/>
    <property type="evidence" value="ECO:0007669"/>
    <property type="project" value="TreeGrafter"/>
</dbReference>
<dbReference type="InterPro" id="IPR029021">
    <property type="entry name" value="Prot-tyrosine_phosphatase-like"/>
</dbReference>
<keyword evidence="4" id="KW-1185">Reference proteome</keyword>
<dbReference type="Ensembl" id="ENSSFAT00005018183.1">
    <property type="protein sequence ID" value="ENSSFAP00005017505.1"/>
    <property type="gene ID" value="ENSSFAG00005009263.1"/>
</dbReference>
<dbReference type="SUPFAM" id="SSF52799">
    <property type="entry name" value="(Phosphotyrosine protein) phosphatases II"/>
    <property type="match status" value="1"/>
</dbReference>
<accession>A0A672GKN0</accession>
<dbReference type="PROSITE" id="PS50054">
    <property type="entry name" value="TYR_PHOSPHATASE_DUAL"/>
    <property type="match status" value="1"/>
</dbReference>
<dbReference type="Gene3D" id="3.40.250.10">
    <property type="entry name" value="Rhodanese-like domain"/>
    <property type="match status" value="1"/>
</dbReference>
<dbReference type="PANTHER" id="PTHR46659">
    <property type="entry name" value="SERINE/THREONINE/TYROSINE-INTERACTING-LIKE PROTEIN 1"/>
    <property type="match status" value="1"/>
</dbReference>
<dbReference type="GO" id="GO:0019903">
    <property type="term" value="F:protein phosphatase binding"/>
    <property type="evidence" value="ECO:0007669"/>
    <property type="project" value="TreeGrafter"/>
</dbReference>